<evidence type="ECO:0008006" key="3">
    <source>
        <dbReference type="Google" id="ProtNLM"/>
    </source>
</evidence>
<dbReference type="InterPro" id="IPR021080">
    <property type="entry name" value="Minor_capsid_protein"/>
</dbReference>
<protein>
    <recommendedName>
        <fullName evidence="3">Minor capsid protein</fullName>
    </recommendedName>
</protein>
<comment type="caution">
    <text evidence="1">The sequence shown here is derived from an EMBL/GenBank/DDBJ whole genome shotgun (WGS) entry which is preliminary data.</text>
</comment>
<dbReference type="PATRIC" id="fig|1392007.3.peg.75"/>
<dbReference type="EMBL" id="AWWH01000011">
    <property type="protein sequence ID" value="ETA75092.1"/>
    <property type="molecule type" value="Genomic_DNA"/>
</dbReference>
<accession>V7HYX7</accession>
<evidence type="ECO:0000313" key="2">
    <source>
        <dbReference type="Proteomes" id="UP000018559"/>
    </source>
</evidence>
<name>V7HYX7_9LACO</name>
<dbReference type="Pfam" id="PF11114">
    <property type="entry name" value="Minor_capsid_2"/>
    <property type="match status" value="1"/>
</dbReference>
<dbReference type="RefSeq" id="WP_023858691.1">
    <property type="nucleotide sequence ID" value="NZ_AWWH01000011.1"/>
</dbReference>
<reference evidence="1 2" key="1">
    <citation type="journal article" date="2014" name="Genome Announc.">
        <title>The Genome of the Predominant Equine Lactobacillus Species, Lactobacillus equi, Is Reflective of Its Lifestyle Adaptations to an Herbivorous Host.</title>
        <authorList>
            <person name="O'Donnell M.M."/>
            <person name="Harris H.M."/>
            <person name="O'Toole P.W."/>
            <person name="Ross R.P."/>
        </authorList>
    </citation>
    <scope>NUCLEOTIDE SEQUENCE [LARGE SCALE GENOMIC DNA]</scope>
    <source>
        <strain evidence="1 2">DPC 6820</strain>
    </source>
</reference>
<dbReference type="AlphaFoldDB" id="V7HYX7"/>
<proteinExistence type="predicted"/>
<evidence type="ECO:0000313" key="1">
    <source>
        <dbReference type="EMBL" id="ETA75092.1"/>
    </source>
</evidence>
<gene>
    <name evidence="1" type="ORF">LEQ_1150</name>
</gene>
<dbReference type="Proteomes" id="UP000018559">
    <property type="component" value="Unassembled WGS sequence"/>
</dbReference>
<sequence>MSITVKTDLSGLRTTKKRLQAAQYNLGNQIMSDMDQFVPYKAGHLSGSAHLKRVGDGKFTVSYTTPYARKQFYGVGIKNHTRTVHPMATSRWDLAAKSRYMNDWVHAFQKGVLK</sequence>
<keyword evidence="2" id="KW-1185">Reference proteome</keyword>
<organism evidence="1 2">
    <name type="scientific">Ligilactobacillus equi DPC 6820</name>
    <dbReference type="NCBI Taxonomy" id="1392007"/>
    <lineage>
        <taxon>Bacteria</taxon>
        <taxon>Bacillati</taxon>
        <taxon>Bacillota</taxon>
        <taxon>Bacilli</taxon>
        <taxon>Lactobacillales</taxon>
        <taxon>Lactobacillaceae</taxon>
        <taxon>Ligilactobacillus</taxon>
    </lineage>
</organism>